<protein>
    <submittedName>
        <fullName evidence="2">Uncharacterized protein</fullName>
    </submittedName>
</protein>
<organism evidence="2 3">
    <name type="scientific">Actinomyces urogenitalis DSM 15434</name>
    <dbReference type="NCBI Taxonomy" id="525246"/>
    <lineage>
        <taxon>Bacteria</taxon>
        <taxon>Bacillati</taxon>
        <taxon>Actinomycetota</taxon>
        <taxon>Actinomycetes</taxon>
        <taxon>Actinomycetales</taxon>
        <taxon>Actinomycetaceae</taxon>
        <taxon>Actinomyces</taxon>
    </lineage>
</organism>
<comment type="caution">
    <text evidence="2">The sequence shown here is derived from an EMBL/GenBank/DDBJ whole genome shotgun (WGS) entry which is preliminary data.</text>
</comment>
<dbReference type="eggNOG" id="COG3559">
    <property type="taxonomic scope" value="Bacteria"/>
</dbReference>
<evidence type="ECO:0000256" key="1">
    <source>
        <dbReference type="SAM" id="Phobius"/>
    </source>
</evidence>
<feature type="transmembrane region" description="Helical" evidence="1">
    <location>
        <begin position="62"/>
        <end position="88"/>
    </location>
</feature>
<feature type="transmembrane region" description="Helical" evidence="1">
    <location>
        <begin position="163"/>
        <end position="184"/>
    </location>
</feature>
<keyword evidence="1" id="KW-0472">Membrane</keyword>
<reference evidence="2 3" key="1">
    <citation type="submission" date="2009-01" db="EMBL/GenBank/DDBJ databases">
        <authorList>
            <person name="Qin X."/>
            <person name="Bachman B."/>
            <person name="Battles P."/>
            <person name="Bell A."/>
            <person name="Bess C."/>
            <person name="Bickham C."/>
            <person name="Chaboub L."/>
            <person name="Chen D."/>
            <person name="Coyle M."/>
            <person name="Deiros D.R."/>
            <person name="Dinh H."/>
            <person name="Forbes L."/>
            <person name="Fowler G."/>
            <person name="Francisco L."/>
            <person name="Fu Q."/>
            <person name="Gubbala S."/>
            <person name="Hale W."/>
            <person name="Han Y."/>
            <person name="Hemphill L."/>
            <person name="Highlander S.K."/>
            <person name="Hirani K."/>
            <person name="Hogues M."/>
            <person name="Jackson L."/>
            <person name="Jakkamsetti A."/>
            <person name="Javaid M."/>
            <person name="Jiang H."/>
            <person name="Korchina V."/>
            <person name="Kovar C."/>
            <person name="Lara F."/>
            <person name="Lee S."/>
            <person name="Mata R."/>
            <person name="Mathew T."/>
            <person name="Moen C."/>
            <person name="Morales K."/>
            <person name="Munidasa M."/>
            <person name="Nazareth L."/>
            <person name="Ngo R."/>
            <person name="Nguyen L."/>
            <person name="Okwuonu G."/>
            <person name="Ongeri F."/>
            <person name="Patil S."/>
            <person name="Petrosino J."/>
            <person name="Pham C."/>
            <person name="Pham P."/>
            <person name="Pu L.-L."/>
            <person name="Puazo M."/>
            <person name="Raj R."/>
            <person name="Reid J."/>
            <person name="Rouhana J."/>
            <person name="Saada N."/>
            <person name="Shang Y."/>
            <person name="Simmons D."/>
            <person name="Thornton R."/>
            <person name="Warren J."/>
            <person name="Weissenberger G."/>
            <person name="Zhang J."/>
            <person name="Zhang L."/>
            <person name="Zhou C."/>
            <person name="Zhu D."/>
            <person name="Muzny D."/>
            <person name="Worley K."/>
            <person name="Gibbs R."/>
        </authorList>
    </citation>
    <scope>NUCLEOTIDE SEQUENCE [LARGE SCALE GENOMIC DNA]</scope>
    <source>
        <strain evidence="2 3">DSM 15434</strain>
    </source>
</reference>
<dbReference type="RefSeq" id="WP_006549001.1">
    <property type="nucleotide sequence ID" value="NZ_DS999575.1"/>
</dbReference>
<proteinExistence type="predicted"/>
<name>C0W8A0_9ACTO</name>
<keyword evidence="1" id="KW-1133">Transmembrane helix</keyword>
<feature type="transmembrane region" description="Helical" evidence="1">
    <location>
        <begin position="6"/>
        <end position="27"/>
    </location>
</feature>
<dbReference type="AlphaFoldDB" id="C0W8A0"/>
<dbReference type="HOGENOM" id="CLU_085653_1_0_11"/>
<feature type="transmembrane region" description="Helical" evidence="1">
    <location>
        <begin position="100"/>
        <end position="124"/>
    </location>
</feature>
<sequence>MDGFLGFMGVFMSVMISVFAILAVQGLKAGEQGRRTEPVLSVAVSCARWMGAWVVVAGAGSLWLTLVCGLGTAVGAVAATGQGGLWWPALVSVVVHVPEAWVLLGAGLLLYGVAPCLVGLVWALEVYGAMLTVFGQMMGLDDAVLATSVFHHIGQYPAQEVSWGALALMTVVAAALVGAGIVGLRRRDLMTA</sequence>
<keyword evidence="1" id="KW-0812">Transmembrane</keyword>
<dbReference type="EMBL" id="ACFH01000192">
    <property type="protein sequence ID" value="EEH65041.1"/>
    <property type="molecule type" value="Genomic_DNA"/>
</dbReference>
<gene>
    <name evidence="2" type="ORF">HMPREF0058_2094</name>
</gene>
<accession>C0W8A0</accession>
<evidence type="ECO:0000313" key="2">
    <source>
        <dbReference type="EMBL" id="EEH65041.1"/>
    </source>
</evidence>
<dbReference type="STRING" id="103621.GCA_001067145_01754"/>
<dbReference type="Proteomes" id="UP000004778">
    <property type="component" value="Unassembled WGS sequence"/>
</dbReference>
<evidence type="ECO:0000313" key="3">
    <source>
        <dbReference type="Proteomes" id="UP000004778"/>
    </source>
</evidence>
<keyword evidence="3" id="KW-1185">Reference proteome</keyword>